<name>A0ABR8XEP1_9BACL</name>
<gene>
    <name evidence="5" type="ORF">H9636_13590</name>
</gene>
<evidence type="ECO:0000256" key="1">
    <source>
        <dbReference type="ARBA" id="ARBA00022729"/>
    </source>
</evidence>
<dbReference type="Pfam" id="PF02872">
    <property type="entry name" value="5_nucleotid_C"/>
    <property type="match status" value="1"/>
</dbReference>
<dbReference type="InterPro" id="IPR008334">
    <property type="entry name" value="5'-Nucleotdase_C"/>
</dbReference>
<evidence type="ECO:0000313" key="5">
    <source>
        <dbReference type="EMBL" id="MBD8027683.1"/>
    </source>
</evidence>
<dbReference type="Pfam" id="PF00149">
    <property type="entry name" value="Metallophos"/>
    <property type="match status" value="1"/>
</dbReference>
<keyword evidence="6" id="KW-1185">Reference proteome</keyword>
<dbReference type="InterPro" id="IPR006179">
    <property type="entry name" value="5_nucleotidase/apyrase"/>
</dbReference>
<evidence type="ECO:0000259" key="4">
    <source>
        <dbReference type="Pfam" id="PF02872"/>
    </source>
</evidence>
<proteinExistence type="inferred from homology"/>
<dbReference type="PANTHER" id="PTHR11575:SF6">
    <property type="entry name" value="2',3'-CYCLIC-NUCLEOTIDE 2'-PHOSPHODIESTERASE_3'-NUCLEOTIDASE"/>
    <property type="match status" value="1"/>
</dbReference>
<keyword evidence="2" id="KW-0378">Hydrolase</keyword>
<organism evidence="5 6">
    <name type="scientific">Ureibacillus galli</name>
    <dbReference type="NCBI Taxonomy" id="2762222"/>
    <lineage>
        <taxon>Bacteria</taxon>
        <taxon>Bacillati</taxon>
        <taxon>Bacillota</taxon>
        <taxon>Bacilli</taxon>
        <taxon>Bacillales</taxon>
        <taxon>Caryophanaceae</taxon>
        <taxon>Ureibacillus</taxon>
    </lineage>
</organism>
<dbReference type="PANTHER" id="PTHR11575">
    <property type="entry name" value="5'-NUCLEOTIDASE-RELATED"/>
    <property type="match status" value="1"/>
</dbReference>
<dbReference type="InterPro" id="IPR029052">
    <property type="entry name" value="Metallo-depent_PP-like"/>
</dbReference>
<keyword evidence="1" id="KW-0732">Signal</keyword>
<evidence type="ECO:0000256" key="2">
    <source>
        <dbReference type="RuleBase" id="RU362119"/>
    </source>
</evidence>
<evidence type="ECO:0000313" key="6">
    <source>
        <dbReference type="Proteomes" id="UP000640930"/>
    </source>
</evidence>
<dbReference type="RefSeq" id="WP_191708111.1">
    <property type="nucleotide sequence ID" value="NZ_JACSQA010000022.1"/>
</dbReference>
<feature type="domain" description="Calcineurin-like phosphoesterase" evidence="3">
    <location>
        <begin position="4"/>
        <end position="212"/>
    </location>
</feature>
<evidence type="ECO:0000259" key="3">
    <source>
        <dbReference type="Pfam" id="PF00149"/>
    </source>
</evidence>
<dbReference type="Gene3D" id="3.90.780.10">
    <property type="entry name" value="5'-Nucleotidase, C-terminal domain"/>
    <property type="match status" value="1"/>
</dbReference>
<dbReference type="EMBL" id="JACSQA010000022">
    <property type="protein sequence ID" value="MBD8027683.1"/>
    <property type="molecule type" value="Genomic_DNA"/>
</dbReference>
<protein>
    <submittedName>
        <fullName evidence="5">Bifunctional metallophosphatase/5'-nucleotidase</fullName>
    </submittedName>
</protein>
<accession>A0ABR8XEP1</accession>
<dbReference type="InterPro" id="IPR036907">
    <property type="entry name" value="5'-Nucleotdase_C_sf"/>
</dbReference>
<dbReference type="PRINTS" id="PR01607">
    <property type="entry name" value="APYRASEFAMLY"/>
</dbReference>
<feature type="domain" description="5'-Nucleotidase C-terminal" evidence="4">
    <location>
        <begin position="289"/>
        <end position="436"/>
    </location>
</feature>
<dbReference type="InterPro" id="IPR004843">
    <property type="entry name" value="Calcineurin-like_PHP"/>
</dbReference>
<comment type="caution">
    <text evidence="5">The sequence shown here is derived from an EMBL/GenBank/DDBJ whole genome shotgun (WGS) entry which is preliminary data.</text>
</comment>
<keyword evidence="2" id="KW-0547">Nucleotide-binding</keyword>
<comment type="similarity">
    <text evidence="2">Belongs to the 5'-nucleotidase family.</text>
</comment>
<dbReference type="SUPFAM" id="SSF56300">
    <property type="entry name" value="Metallo-dependent phosphatases"/>
    <property type="match status" value="1"/>
</dbReference>
<reference evidence="5 6" key="1">
    <citation type="submission" date="2020-08" db="EMBL/GenBank/DDBJ databases">
        <title>A Genomic Blueprint of the Chicken Gut Microbiome.</title>
        <authorList>
            <person name="Gilroy R."/>
            <person name="Ravi A."/>
            <person name="Getino M."/>
            <person name="Pursley I."/>
            <person name="Horton D.L."/>
            <person name="Alikhan N.-F."/>
            <person name="Baker D."/>
            <person name="Gharbi K."/>
            <person name="Hall N."/>
            <person name="Watson M."/>
            <person name="Adriaenssens E.M."/>
            <person name="Foster-Nyarko E."/>
            <person name="Jarju S."/>
            <person name="Secka A."/>
            <person name="Antonio M."/>
            <person name="Oren A."/>
            <person name="Chaudhuri R."/>
            <person name="La Ragione R.M."/>
            <person name="Hildebrand F."/>
            <person name="Pallen M.J."/>
        </authorList>
    </citation>
    <scope>NUCLEOTIDE SEQUENCE [LARGE SCALE GENOMIC DNA]</scope>
    <source>
        <strain evidence="5 6">Re31</strain>
    </source>
</reference>
<dbReference type="Proteomes" id="UP000640930">
    <property type="component" value="Unassembled WGS sequence"/>
</dbReference>
<dbReference type="SUPFAM" id="SSF55816">
    <property type="entry name" value="5'-nucleotidase (syn. UDP-sugar hydrolase), C-terminal domain"/>
    <property type="match status" value="1"/>
</dbReference>
<dbReference type="Gene3D" id="3.60.21.10">
    <property type="match status" value="1"/>
</dbReference>
<sequence length="479" mass="55334">MTITILITSDLHGRLDRFEQLFHQMKSLKADLVIDNGDFLDGSPATFYYKHINYKEIHPMITLANELYDVAVYGNHELNDHLPKIKKLHSQFQFPWISCNIGNFSKPYFTKIIEGKKFIVIGATTQFTPLWDEHGYLTELPFQSALKSIQHWVTFVKTYEKPDYLIVSYHGGFSEDPLTGDVFQERIGENEANEILELTEDIDLLITGHQHLYFNKRIRQTLTVQPASHGKGFIEIQVNFHGEMKQSLAKFHQLKAIQPSYPSEVEQWLDEEITYIVQDYTYQGLLNARLSSHPYIQLLHDMQMKATGAQISVCDLSFLEKGGFKGSITNRDIVLNTREHTLKVISLSGFEIKQLMESSAAIFDLNKNGEIDFRTNVYPGTPQPYQYDFWGGLSYTIDIRNPIGNRVKDISFKGEPIKEEINYMVVLNSYRLTGYDFPLLKDRDILYETASTVPFLLKDYLKKDMPIDVPHHGSFKVIY</sequence>